<dbReference type="PhylomeDB" id="A0A0D2VME7"/>
<evidence type="ECO:0000256" key="1">
    <source>
        <dbReference type="SAM" id="SignalP"/>
    </source>
</evidence>
<name>A0A0D2VME7_CAPO3</name>
<accession>A0A0D2VME7</accession>
<dbReference type="Pfam" id="PF24681">
    <property type="entry name" value="Kelch_KLHDC2_KLHL20_DRC7"/>
    <property type="match status" value="2"/>
</dbReference>
<keyword evidence="3" id="KW-1185">Reference proteome</keyword>
<reference evidence="3" key="1">
    <citation type="submission" date="2011-02" db="EMBL/GenBank/DDBJ databases">
        <title>The Genome Sequence of Capsaspora owczarzaki ATCC 30864.</title>
        <authorList>
            <person name="Russ C."/>
            <person name="Cuomo C."/>
            <person name="Burger G."/>
            <person name="Gray M.W."/>
            <person name="Holland P.W.H."/>
            <person name="King N."/>
            <person name="Lang F.B.F."/>
            <person name="Roger A.J."/>
            <person name="Ruiz-Trillo I."/>
            <person name="Young S.K."/>
            <person name="Zeng Q."/>
            <person name="Gargeya S."/>
            <person name="Alvarado L."/>
            <person name="Berlin A."/>
            <person name="Chapman S.B."/>
            <person name="Chen Z."/>
            <person name="Freedman E."/>
            <person name="Gellesch M."/>
            <person name="Goldberg J."/>
            <person name="Griggs A."/>
            <person name="Gujja S."/>
            <person name="Heilman E."/>
            <person name="Heiman D."/>
            <person name="Howarth C."/>
            <person name="Mehta T."/>
            <person name="Neiman D."/>
            <person name="Pearson M."/>
            <person name="Roberts A."/>
            <person name="Saif S."/>
            <person name="Shea T."/>
            <person name="Shenoy N."/>
            <person name="Sisk P."/>
            <person name="Stolte C."/>
            <person name="Sykes S."/>
            <person name="White J."/>
            <person name="Yandava C."/>
            <person name="Haas B."/>
            <person name="Nusbaum C."/>
            <person name="Birren B."/>
        </authorList>
    </citation>
    <scope>NUCLEOTIDE SEQUENCE</scope>
    <source>
        <strain evidence="3">ATCC 30864</strain>
    </source>
</reference>
<keyword evidence="1" id="KW-0732">Signal</keyword>
<protein>
    <recommendedName>
        <fullName evidence="4">Kelch repeat-containing protein</fullName>
    </recommendedName>
</protein>
<dbReference type="RefSeq" id="XP_004349234.1">
    <property type="nucleotide sequence ID" value="XM_004349184.2"/>
</dbReference>
<dbReference type="SUPFAM" id="SSF50965">
    <property type="entry name" value="Galactose oxidase, central domain"/>
    <property type="match status" value="1"/>
</dbReference>
<dbReference type="PANTHER" id="PTHR23244:SF471">
    <property type="entry name" value="GUANINE NUCLEOTIDE-BINDING PROTEIN SUBUNIT BETA 1-RELATED"/>
    <property type="match status" value="1"/>
</dbReference>
<dbReference type="InParanoid" id="A0A0D2VME7"/>
<dbReference type="Gene3D" id="2.120.10.80">
    <property type="entry name" value="Kelch-type beta propeller"/>
    <property type="match status" value="2"/>
</dbReference>
<evidence type="ECO:0000313" key="3">
    <source>
        <dbReference type="Proteomes" id="UP000008743"/>
    </source>
</evidence>
<proteinExistence type="predicted"/>
<dbReference type="AlphaFoldDB" id="A0A0D2VME7"/>
<sequence>MAKQQTRSWIGLALALLVVAHTAALAITAAAQPAGTTASTTSNNQAAAASLKCFEAIRVENDEIERPPAVTGHSLIALSHALWMYGGIIHWENGEKVEYGHVLWTYETDDNTWDRTFADKGPAQPLRVNETVDVQYGDSWLVARVVEPKRPDHTVRVVVDVPTKPLDLVVARSKIRYYPPAMNMHVAVGTTTSTGVPVMYIHGGKGQKGRVSSDLWMFVFERAAWVRVLPKTSEPAAREMHAGIVIDRGLFIYGGVRGQTNFEDMWHFSFKDSTWTELQPAPGPRPPPGWGHRLALTTHETRGRQTIWMFGGYNQTTGINELWSLDWATRQWTLHGLNGLAFTRGAESLFDPTSDALDPDRGAAAVETTADEASVAERLTSAEEDDGLPAGWWYRRPSRDMAWPAARKGHSMTLFEGNLIVFGGHGRVDFYDDVWVYRIADGVWIGPIPCASAPPPRNYHATAVLADSLFIFGGNNVQGLLKDFWRLNLKKIASFAQIQ</sequence>
<dbReference type="InterPro" id="IPR011043">
    <property type="entry name" value="Gal_Oxase/kelch_b-propeller"/>
</dbReference>
<evidence type="ECO:0000313" key="2">
    <source>
        <dbReference type="EMBL" id="KJE91332.1"/>
    </source>
</evidence>
<dbReference type="OrthoDB" id="10251809at2759"/>
<feature type="signal peptide" evidence="1">
    <location>
        <begin position="1"/>
        <end position="24"/>
    </location>
</feature>
<organism evidence="2 3">
    <name type="scientific">Capsaspora owczarzaki (strain ATCC 30864)</name>
    <dbReference type="NCBI Taxonomy" id="595528"/>
    <lineage>
        <taxon>Eukaryota</taxon>
        <taxon>Filasterea</taxon>
        <taxon>Capsaspora</taxon>
    </lineage>
</organism>
<dbReference type="PANTHER" id="PTHR23244">
    <property type="entry name" value="KELCH REPEAT DOMAIN"/>
    <property type="match status" value="1"/>
</dbReference>
<gene>
    <name evidence="2" type="ORF">CAOG_002484</name>
</gene>
<dbReference type="Proteomes" id="UP000008743">
    <property type="component" value="Unassembled WGS sequence"/>
</dbReference>
<dbReference type="EMBL" id="KE346362">
    <property type="protein sequence ID" value="KJE91332.1"/>
    <property type="molecule type" value="Genomic_DNA"/>
</dbReference>
<evidence type="ECO:0008006" key="4">
    <source>
        <dbReference type="Google" id="ProtNLM"/>
    </source>
</evidence>
<dbReference type="STRING" id="595528.A0A0D2VME7"/>
<feature type="chain" id="PRO_5002253711" description="Kelch repeat-containing protein" evidence="1">
    <location>
        <begin position="25"/>
        <end position="499"/>
    </location>
</feature>
<dbReference type="InterPro" id="IPR015915">
    <property type="entry name" value="Kelch-typ_b-propeller"/>
</dbReference>